<dbReference type="InterPro" id="IPR029442">
    <property type="entry name" value="GyrI-like"/>
</dbReference>
<dbReference type="SUPFAM" id="SSF46955">
    <property type="entry name" value="Putative DNA-binding domain"/>
    <property type="match status" value="1"/>
</dbReference>
<organism evidence="3 4">
    <name type="scientific">Rhodococcus rhodochrous J45</name>
    <dbReference type="NCBI Taxonomy" id="935266"/>
    <lineage>
        <taxon>Bacteria</taxon>
        <taxon>Bacillati</taxon>
        <taxon>Actinomycetota</taxon>
        <taxon>Actinomycetes</taxon>
        <taxon>Mycobacteriales</taxon>
        <taxon>Nocardiaceae</taxon>
        <taxon>Rhodococcus</taxon>
    </lineage>
</organism>
<dbReference type="PANTHER" id="PTHR30204">
    <property type="entry name" value="REDOX-CYCLING DRUG-SENSING TRANSCRIPTIONAL ACTIVATOR SOXR"/>
    <property type="match status" value="1"/>
</dbReference>
<dbReference type="PANTHER" id="PTHR30204:SF97">
    <property type="entry name" value="MERR FAMILY REGULATORY PROTEIN"/>
    <property type="match status" value="1"/>
</dbReference>
<dbReference type="Gene3D" id="1.10.1660.10">
    <property type="match status" value="1"/>
</dbReference>
<reference evidence="3 4" key="1">
    <citation type="submission" date="2019-07" db="EMBL/GenBank/DDBJ databases">
        <title>Genome sequencing of lignin-degrading bacterial isolates.</title>
        <authorList>
            <person name="Gladden J."/>
        </authorList>
    </citation>
    <scope>NUCLEOTIDE SEQUENCE [LARGE SCALE GENOMIC DNA]</scope>
    <source>
        <strain evidence="3 4">J45</strain>
    </source>
</reference>
<dbReference type="Proteomes" id="UP000317573">
    <property type="component" value="Unassembled WGS sequence"/>
</dbReference>
<dbReference type="RefSeq" id="WP_016693128.1">
    <property type="nucleotide sequence ID" value="NZ_VLJT01000061.1"/>
</dbReference>
<name>A0A562DHT0_RHORH</name>
<evidence type="ECO:0000259" key="2">
    <source>
        <dbReference type="PROSITE" id="PS50937"/>
    </source>
</evidence>
<dbReference type="GO" id="GO:0003700">
    <property type="term" value="F:DNA-binding transcription factor activity"/>
    <property type="evidence" value="ECO:0007669"/>
    <property type="project" value="InterPro"/>
</dbReference>
<evidence type="ECO:0000256" key="1">
    <source>
        <dbReference type="ARBA" id="ARBA00023125"/>
    </source>
</evidence>
<dbReference type="PROSITE" id="PS00552">
    <property type="entry name" value="HTH_MERR_1"/>
    <property type="match status" value="1"/>
</dbReference>
<dbReference type="Pfam" id="PF06445">
    <property type="entry name" value="GyrI-like"/>
    <property type="match status" value="1"/>
</dbReference>
<comment type="caution">
    <text evidence="3">The sequence shown here is derived from an EMBL/GenBank/DDBJ whole genome shotgun (WGS) entry which is preliminary data.</text>
</comment>
<dbReference type="Pfam" id="PF00376">
    <property type="entry name" value="MerR"/>
    <property type="match status" value="1"/>
</dbReference>
<dbReference type="InterPro" id="IPR047057">
    <property type="entry name" value="MerR_fam"/>
</dbReference>
<dbReference type="AlphaFoldDB" id="A0A562DHT0"/>
<dbReference type="EMBL" id="VLJT01000061">
    <property type="protein sequence ID" value="TWH09166.1"/>
    <property type="molecule type" value="Genomic_DNA"/>
</dbReference>
<dbReference type="InterPro" id="IPR009061">
    <property type="entry name" value="DNA-bd_dom_put_sf"/>
</dbReference>
<proteinExistence type="predicted"/>
<feature type="domain" description="HTH merR-type" evidence="2">
    <location>
        <begin position="7"/>
        <end position="77"/>
    </location>
</feature>
<dbReference type="InterPro" id="IPR010499">
    <property type="entry name" value="AraC_E-bd"/>
</dbReference>
<dbReference type="GO" id="GO:0003677">
    <property type="term" value="F:DNA binding"/>
    <property type="evidence" value="ECO:0007669"/>
    <property type="project" value="UniProtKB-KW"/>
</dbReference>
<evidence type="ECO:0000313" key="3">
    <source>
        <dbReference type="EMBL" id="TWH09166.1"/>
    </source>
</evidence>
<dbReference type="PROSITE" id="PS50937">
    <property type="entry name" value="HTH_MERR_2"/>
    <property type="match status" value="1"/>
</dbReference>
<dbReference type="SMART" id="SM00871">
    <property type="entry name" value="AraC_E_bind"/>
    <property type="match status" value="1"/>
</dbReference>
<protein>
    <submittedName>
        <fullName evidence="3">DNA-binding transcriptional MerR regulator</fullName>
    </submittedName>
</protein>
<dbReference type="SUPFAM" id="SSF55136">
    <property type="entry name" value="Probable bacterial effector-binding domain"/>
    <property type="match status" value="1"/>
</dbReference>
<gene>
    <name evidence="3" type="ORF">L618_000600001190</name>
</gene>
<dbReference type="InterPro" id="IPR000551">
    <property type="entry name" value="MerR-type_HTH_dom"/>
</dbReference>
<dbReference type="SMART" id="SM00422">
    <property type="entry name" value="HTH_MERR"/>
    <property type="match status" value="1"/>
</dbReference>
<keyword evidence="1 3" id="KW-0238">DNA-binding</keyword>
<sequence length="278" mass="30880">MTDTTRLMSIGEFSSLTRISVRMLRHYDSHGVLIPAVVDEVSGYRRYLPEQTADAARIRRLRDVGFGVSAIGALLATAGTPAYTQALRMQRRVLEEELELGRMRLRALDRMLDEIPEDTIMTRIELTEIPQQTYVCLRGTVADYSAEGELWQRFMPALQEQGIVPTGPGGCIEHDGEFRESDVDESVFLPVAPGTTAREPLTVHEFPARRAVVATVTGPYAESIPRAHEAIAAFLTEHGLSAARVDDDVATHHFNVYTNDPSVRSEADLETAVYLPVR</sequence>
<dbReference type="InterPro" id="IPR011256">
    <property type="entry name" value="Reg_factor_effector_dom_sf"/>
</dbReference>
<dbReference type="Gene3D" id="3.20.80.10">
    <property type="entry name" value="Regulatory factor, effector binding domain"/>
    <property type="match status" value="1"/>
</dbReference>
<accession>A0A562DHT0</accession>
<evidence type="ECO:0000313" key="4">
    <source>
        <dbReference type="Proteomes" id="UP000317573"/>
    </source>
</evidence>